<evidence type="ECO:0000256" key="2">
    <source>
        <dbReference type="PIRSR" id="PIRSR610708-1"/>
    </source>
</evidence>
<dbReference type="GO" id="GO:0009223">
    <property type="term" value="P:pyrimidine deoxyribonucleotide catabolic process"/>
    <property type="evidence" value="ECO:0007669"/>
    <property type="project" value="TreeGrafter"/>
</dbReference>
<reference evidence="3 4" key="1">
    <citation type="submission" date="2020-08" db="EMBL/GenBank/DDBJ databases">
        <title>Genomic Encyclopedia of Type Strains, Phase IV (KMG-IV): sequencing the most valuable type-strain genomes for metagenomic binning, comparative biology and taxonomic classification.</title>
        <authorList>
            <person name="Goeker M."/>
        </authorList>
    </citation>
    <scope>NUCLEOTIDE SEQUENCE [LARGE SCALE GENOMIC DNA]</scope>
    <source>
        <strain evidence="3 4">DSM 105074</strain>
    </source>
</reference>
<gene>
    <name evidence="3" type="ORF">HNQ92_001343</name>
</gene>
<dbReference type="Proteomes" id="UP000557307">
    <property type="component" value="Unassembled WGS sequence"/>
</dbReference>
<dbReference type="InterPro" id="IPR010708">
    <property type="entry name" value="5'(3')-deoxyribonucleotidase"/>
</dbReference>
<organism evidence="3 4">
    <name type="scientific">Rhabdobacter roseus</name>
    <dbReference type="NCBI Taxonomy" id="1655419"/>
    <lineage>
        <taxon>Bacteria</taxon>
        <taxon>Pseudomonadati</taxon>
        <taxon>Bacteroidota</taxon>
        <taxon>Cytophagia</taxon>
        <taxon>Cytophagales</taxon>
        <taxon>Cytophagaceae</taxon>
        <taxon>Rhabdobacter</taxon>
    </lineage>
</organism>
<comment type="similarity">
    <text evidence="1">Belongs to the 5'(3')-deoxyribonucleotidase family.</text>
</comment>
<dbReference type="SUPFAM" id="SSF56784">
    <property type="entry name" value="HAD-like"/>
    <property type="match status" value="1"/>
</dbReference>
<dbReference type="InterPro" id="IPR023214">
    <property type="entry name" value="HAD_sf"/>
</dbReference>
<dbReference type="Pfam" id="PF06941">
    <property type="entry name" value="NT5C"/>
    <property type="match status" value="1"/>
</dbReference>
<proteinExistence type="inferred from homology"/>
<dbReference type="PANTHER" id="PTHR16504:SF4">
    <property type="entry name" value="5'(3')-DEOXYRIBONUCLEOTIDASE"/>
    <property type="match status" value="1"/>
</dbReference>
<dbReference type="PANTHER" id="PTHR16504">
    <property type="entry name" value="5'(3')-DEOXYRIBONUCLEOTIDASE"/>
    <property type="match status" value="1"/>
</dbReference>
<name>A0A840TN81_9BACT</name>
<dbReference type="Gene3D" id="1.10.40.40">
    <property type="entry name" value="Deoxyribonucleotidase, domain 2"/>
    <property type="match status" value="1"/>
</dbReference>
<dbReference type="RefSeq" id="WP_246439729.1">
    <property type="nucleotide sequence ID" value="NZ_JACHGF010000002.1"/>
</dbReference>
<feature type="active site" description="Nucleophile" evidence="2">
    <location>
        <position position="7"/>
    </location>
</feature>
<evidence type="ECO:0000313" key="4">
    <source>
        <dbReference type="Proteomes" id="UP000557307"/>
    </source>
</evidence>
<dbReference type="Gene3D" id="3.40.50.1000">
    <property type="entry name" value="HAD superfamily/HAD-like"/>
    <property type="match status" value="1"/>
</dbReference>
<dbReference type="EMBL" id="JACHGF010000002">
    <property type="protein sequence ID" value="MBB5283217.1"/>
    <property type="molecule type" value="Genomic_DNA"/>
</dbReference>
<dbReference type="SFLD" id="SFLDG01126">
    <property type="entry name" value="C1.2:_Nucleotidase_Like"/>
    <property type="match status" value="1"/>
</dbReference>
<feature type="active site" description="Proton donor" evidence="2">
    <location>
        <position position="9"/>
    </location>
</feature>
<protein>
    <submittedName>
        <fullName evidence="3">5'(3')-deoxyribonucleotidase</fullName>
    </submittedName>
</protein>
<dbReference type="InterPro" id="IPR036412">
    <property type="entry name" value="HAD-like_sf"/>
</dbReference>
<evidence type="ECO:0000313" key="3">
    <source>
        <dbReference type="EMBL" id="MBB5283217.1"/>
    </source>
</evidence>
<dbReference type="SFLD" id="SFLDS00003">
    <property type="entry name" value="Haloacid_Dehalogenase"/>
    <property type="match status" value="1"/>
</dbReference>
<dbReference type="SFLD" id="SFLDG01146">
    <property type="entry name" value="C1.2.2"/>
    <property type="match status" value="1"/>
</dbReference>
<dbReference type="AlphaFoldDB" id="A0A840TN81"/>
<dbReference type="GO" id="GO:0008253">
    <property type="term" value="F:5'-nucleotidase activity"/>
    <property type="evidence" value="ECO:0007669"/>
    <property type="project" value="InterPro"/>
</dbReference>
<accession>A0A840TN81</accession>
<evidence type="ECO:0000256" key="1">
    <source>
        <dbReference type="ARBA" id="ARBA00009589"/>
    </source>
</evidence>
<sequence>MLRLTLDMDDVMANTHEKLVDIVLNEFDTIYSEPDFATRPLRELLHPKQLNKLNKYLHKPGFFKDIAVKEGAIETVSQLARYYEIYVATAAMEFPNSFREKYDWLHQHFPFIPWHNIVFCGDKSIIASDYLIDDHVRNILAFRGQGILFSAPHNLNETAYKRVSNWKEISELFLPLV</sequence>
<keyword evidence="4" id="KW-1185">Reference proteome</keyword>
<comment type="caution">
    <text evidence="3">The sequence shown here is derived from an EMBL/GenBank/DDBJ whole genome shotgun (WGS) entry which is preliminary data.</text>
</comment>